<dbReference type="Pfam" id="PF21073">
    <property type="entry name" value="GDH_HM1"/>
    <property type="match status" value="1"/>
</dbReference>
<proteinExistence type="predicted"/>
<dbReference type="InterPro" id="IPR024727">
    <property type="entry name" value="NAD_Glu_DH_N_ACT1"/>
</dbReference>
<reference evidence="7 8" key="1">
    <citation type="submission" date="2016-10" db="EMBL/GenBank/DDBJ databases">
        <authorList>
            <person name="de Groot N.N."/>
        </authorList>
    </citation>
    <scope>NUCLEOTIDE SEQUENCE [LARGE SCALE GENOMIC DNA]</scope>
    <source>
        <strain evidence="7 8">CGMCC 1.9113</strain>
    </source>
</reference>
<dbReference type="PIRSF" id="PIRSF036761">
    <property type="entry name" value="GDH_Mll4104"/>
    <property type="match status" value="1"/>
</dbReference>
<dbReference type="InterPro" id="IPR046346">
    <property type="entry name" value="Aminoacid_DH-like_N_sf"/>
</dbReference>
<evidence type="ECO:0000259" key="6">
    <source>
        <dbReference type="Pfam" id="PF21077"/>
    </source>
</evidence>
<feature type="domain" description="NAD-glutamate dehydrogenase ACT3" evidence="6">
    <location>
        <begin position="511"/>
        <end position="573"/>
    </location>
</feature>
<dbReference type="Proteomes" id="UP000199586">
    <property type="component" value="Unassembled WGS sequence"/>
</dbReference>
<dbReference type="Pfam" id="PF21077">
    <property type="entry name" value="GDH_ACT3"/>
    <property type="match status" value="1"/>
</dbReference>
<evidence type="ECO:0000259" key="2">
    <source>
        <dbReference type="Pfam" id="PF05088"/>
    </source>
</evidence>
<dbReference type="Gene3D" id="3.40.50.720">
    <property type="entry name" value="NAD(P)-binding Rossmann-like Domain"/>
    <property type="match status" value="1"/>
</dbReference>
<evidence type="ECO:0000313" key="8">
    <source>
        <dbReference type="Proteomes" id="UP000199586"/>
    </source>
</evidence>
<dbReference type="PANTHER" id="PTHR43403:SF1">
    <property type="entry name" value="NAD-SPECIFIC GLUTAMATE DEHYDROGENASE"/>
    <property type="match status" value="1"/>
</dbReference>
<accession>A0A1I5TY76</accession>
<dbReference type="InterPro" id="IPR048381">
    <property type="entry name" value="GDH_C"/>
</dbReference>
<dbReference type="GO" id="GO:0004069">
    <property type="term" value="F:L-aspartate:2-oxoglutarate aminotransferase activity"/>
    <property type="evidence" value="ECO:0007669"/>
    <property type="project" value="InterPro"/>
</dbReference>
<keyword evidence="8" id="KW-1185">Reference proteome</keyword>
<evidence type="ECO:0000259" key="5">
    <source>
        <dbReference type="Pfam" id="PF21076"/>
    </source>
</evidence>
<dbReference type="EMBL" id="FOXP01000009">
    <property type="protein sequence ID" value="SFP87998.1"/>
    <property type="molecule type" value="Genomic_DNA"/>
</dbReference>
<gene>
    <name evidence="7" type="ORF">SAMN04488241_109173</name>
</gene>
<name>A0A1I5TY76_9SPHN</name>
<dbReference type="InterPro" id="IPR049056">
    <property type="entry name" value="NAD_Glu_DH_HM3"/>
</dbReference>
<dbReference type="InterPro" id="IPR049058">
    <property type="entry name" value="NAD_Glu_DH_HM2"/>
</dbReference>
<dbReference type="Pfam" id="PF05088">
    <property type="entry name" value="Bac_GDH_CD"/>
    <property type="match status" value="1"/>
</dbReference>
<evidence type="ECO:0000259" key="3">
    <source>
        <dbReference type="Pfam" id="PF21074"/>
    </source>
</evidence>
<dbReference type="PANTHER" id="PTHR43403">
    <property type="entry name" value="NAD-SPECIFIC GLUTAMATE DEHYDROGENASE"/>
    <property type="match status" value="1"/>
</dbReference>
<dbReference type="InterPro" id="IPR049062">
    <property type="entry name" value="NAD_Glu_DH_ACT2"/>
</dbReference>
<protein>
    <submittedName>
        <fullName evidence="7">Glutamate dehydrogenase</fullName>
    </submittedName>
</protein>
<dbReference type="Pfam" id="PF21076">
    <property type="entry name" value="GDH_ACT2"/>
    <property type="match status" value="1"/>
</dbReference>
<dbReference type="InterPro" id="IPR049059">
    <property type="entry name" value="NAD_Glu_DH_HM1"/>
</dbReference>
<dbReference type="STRING" id="634430.SAMN04488241_109173"/>
<dbReference type="Pfam" id="PF21074">
    <property type="entry name" value="GDH_C"/>
    <property type="match status" value="1"/>
</dbReference>
<dbReference type="Pfam" id="PF21078">
    <property type="entry name" value="GDH_HM3"/>
    <property type="match status" value="1"/>
</dbReference>
<dbReference type="Pfam" id="PF21075">
    <property type="entry name" value="GDH_ACT1"/>
    <property type="match status" value="1"/>
</dbReference>
<dbReference type="InterPro" id="IPR007780">
    <property type="entry name" value="NAD_Glu_DH_bac"/>
</dbReference>
<evidence type="ECO:0000256" key="1">
    <source>
        <dbReference type="ARBA" id="ARBA00023002"/>
    </source>
</evidence>
<feature type="domain" description="NAD-glutamate dehydrogenase N-terminal ACT1" evidence="4">
    <location>
        <begin position="17"/>
        <end position="138"/>
    </location>
</feature>
<dbReference type="GO" id="GO:0006538">
    <property type="term" value="P:L-glutamate catabolic process"/>
    <property type="evidence" value="ECO:0007669"/>
    <property type="project" value="InterPro"/>
</dbReference>
<dbReference type="SUPFAM" id="SSF53223">
    <property type="entry name" value="Aminoacid dehydrogenase-like, N-terminal domain"/>
    <property type="match status" value="1"/>
</dbReference>
<feature type="domain" description="NAD-glutamate dehydrogenase catalytic" evidence="2">
    <location>
        <begin position="673"/>
        <end position="1163"/>
    </location>
</feature>
<keyword evidence="1" id="KW-0560">Oxidoreductase</keyword>
<dbReference type="OrthoDB" id="9758052at2"/>
<dbReference type="GO" id="GO:0004352">
    <property type="term" value="F:glutamate dehydrogenase (NAD+) activity"/>
    <property type="evidence" value="ECO:0007669"/>
    <property type="project" value="InterPro"/>
</dbReference>
<evidence type="ECO:0000259" key="4">
    <source>
        <dbReference type="Pfam" id="PF21075"/>
    </source>
</evidence>
<dbReference type="RefSeq" id="WP_093333948.1">
    <property type="nucleotide sequence ID" value="NZ_FOXP01000009.1"/>
</dbReference>
<evidence type="ECO:0000313" key="7">
    <source>
        <dbReference type="EMBL" id="SFP87998.1"/>
    </source>
</evidence>
<feature type="domain" description="NAD-glutamate dehydrogenase ACT2" evidence="5">
    <location>
        <begin position="359"/>
        <end position="445"/>
    </location>
</feature>
<dbReference type="SUPFAM" id="SSF51735">
    <property type="entry name" value="NAD(P)-binding Rossmann-fold domains"/>
    <property type="match status" value="1"/>
</dbReference>
<sequence length="1543" mass="164008">MEKDNIAALAQRLTVGALPGELRDFGPAEVEAAARFVATAAAARRQGEPAIALEPIASDDVRRRMRVAIVNDDMPFLVDSVAAAITGQDIAIDRIIHPVVPVSRDAAGALLAIGEGPSRESMIYLEMERADARDRRELIAMLAAALADVRAAVADWEALKRALGRDADALWSGEGAALLRWLLDGKMTLLGHETWIKGAGINGAGTREALGIARNPQPRAILADRSKQLALDWFAAGNAAPLLLKSNLVAAVHRAVPLDLVVMPVMEAGQVAGLSIHAGLWTSAALAAGPREVPLLRTRLAALEQKFGFDPRGHAGKALTHAFTALPHDLVVGFGEAQLEELALTAMSLADRPRPALVLVRSALGRHLFAFVWLPRDDVTTSRRVAIGAMLEEAADAQLLNWSIALEDGQVALIRYMLDLTEGDARTLDAAALGQRIERMVRGWEPEVEGALTDLVPPARATRLALRWAGAFPQNYRNVSSPAEAAADVLRLAALETPEARGVRLIPAEPGADRQLKIYKLAGALALSDAVPVLENFGFRVIGELPTRLRDGGMGAGDAFVHDFVVEGAAPDGMGADADAAVLEGAIAAVLEGAAENDSFNRLLVEVGLAPRDVVLLRAWFRYLRQAGLPYGLTTVVDALRRAPEMARALVARFAAAHDPASTASVEQADAAITAGLDAVSAIDDDRILRSFAGLIAACLRTNAYAPAAAEALAFKLDSSLVPGLPAPVPWREIWVYSPRVEGIHLRAGPVARGGLRWSDRRDDFRTEILGLMKAQRVKNAVIVPTGAKGGFYPKQLPSPAIDRDAWLAEGTESYRIFIRTLLSITDNIVDGAVVHPDGVRILDGEDPYFVVAADKGTATFSDVANAIALDRGFWLGDAFASGGSVGYDHKAMGITAKGAWVSVQRHFAERGTDVQTEAITVVGCGDMSGDVFGNGMLLSEEIKLVAAFDHRHIFLDPDPDPAVSYAERARLFALPRSSWADYSAPLSAGGGIHSRAAKSIALTPQVQAALGISATSLEPAALISAILKAPADLLWFGGIGTYVKAAAENNAAVGDPANDRLRVDAEQLRVVAIGEGANLGVTQAARIAFSEAGGRINTDFIDNSAGVDCSDNEVNIKIALNREMNEGRLAEADRNVLLASMTDDVAHLVLEDNRLQTLALSIAEAGGAAAMPSYVRAIEIFEAAGRLDRRVEGLAGNDDLLRRGQEGIGLTRPELAVLLATAKLAAQDAIENTDLGLDPALLPDLHAAFPPAMQQAFPTAIDEHRLRGEIVATKLANRLVNRLGILAPVELAEEEGVGMADIAAMFVAAERLFDLPALWTAIETPAMPEPARLALFQEVARAVRNHLADLVRVAPPGTPPGTIVERLGPGIAKLDRQTDTLLLEEARTQSARIADQLRLVGAPDDLAARVVRLFELDGAVGLASLGVELGLDETVLTRAYTRLGAALGLDWAQAGAARLAPADPWERLLVAGLVRDFEQLRLEFLTRRAGSDPQGAVDSWLADNDARVSQFRASVDRARHAQAPSAPMLAQLSGQARVLLGR</sequence>
<dbReference type="Pfam" id="PF21079">
    <property type="entry name" value="GDH_HM2"/>
    <property type="match status" value="1"/>
</dbReference>
<dbReference type="InterPro" id="IPR036291">
    <property type="entry name" value="NAD(P)-bd_dom_sf"/>
</dbReference>
<dbReference type="InterPro" id="IPR028971">
    <property type="entry name" value="NAD-GDH_cat"/>
</dbReference>
<dbReference type="InterPro" id="IPR049064">
    <property type="entry name" value="NAD_Glu_DH_ACT3"/>
</dbReference>
<organism evidence="7 8">
    <name type="scientific">Sphingomonas rubra</name>
    <dbReference type="NCBI Taxonomy" id="634430"/>
    <lineage>
        <taxon>Bacteria</taxon>
        <taxon>Pseudomonadati</taxon>
        <taxon>Pseudomonadota</taxon>
        <taxon>Alphaproteobacteria</taxon>
        <taxon>Sphingomonadales</taxon>
        <taxon>Sphingomonadaceae</taxon>
        <taxon>Sphingomonas</taxon>
    </lineage>
</organism>
<feature type="domain" description="NAD-specific glutamate dehydrogenase C-terminal" evidence="3">
    <location>
        <begin position="1209"/>
        <end position="1531"/>
    </location>
</feature>